<organism evidence="1">
    <name type="scientific">Glycine max</name>
    <name type="common">Soybean</name>
    <name type="synonym">Glycine hispida</name>
    <dbReference type="NCBI Taxonomy" id="3847"/>
    <lineage>
        <taxon>Eukaryota</taxon>
        <taxon>Viridiplantae</taxon>
        <taxon>Streptophyta</taxon>
        <taxon>Embryophyta</taxon>
        <taxon>Tracheophyta</taxon>
        <taxon>Spermatophyta</taxon>
        <taxon>Magnoliopsida</taxon>
        <taxon>eudicotyledons</taxon>
        <taxon>Gunneridae</taxon>
        <taxon>Pentapetalae</taxon>
        <taxon>rosids</taxon>
        <taxon>fabids</taxon>
        <taxon>Fabales</taxon>
        <taxon>Fabaceae</taxon>
        <taxon>Papilionoideae</taxon>
        <taxon>50 kb inversion clade</taxon>
        <taxon>NPAAA clade</taxon>
        <taxon>indigoferoid/millettioid clade</taxon>
        <taxon>Phaseoleae</taxon>
        <taxon>Glycine</taxon>
        <taxon>Glycine subgen. Soja</taxon>
    </lineage>
</organism>
<reference evidence="2" key="2">
    <citation type="submission" date="2018-02" db="UniProtKB">
        <authorList>
            <consortium name="EnsemblPlants"/>
        </authorList>
    </citation>
    <scope>IDENTIFICATION</scope>
    <source>
        <strain evidence="2">Williams 82</strain>
    </source>
</reference>
<proteinExistence type="predicted"/>
<protein>
    <submittedName>
        <fullName evidence="1 2">Uncharacterized protein</fullName>
    </submittedName>
</protein>
<evidence type="ECO:0000313" key="1">
    <source>
        <dbReference type="EMBL" id="KRH15585.1"/>
    </source>
</evidence>
<accession>A0A0R0GBC0</accession>
<dbReference type="InParanoid" id="A0A0R0GBC0"/>
<dbReference type="Gramene" id="KRH15585">
    <property type="protein sequence ID" value="KRH15585"/>
    <property type="gene ID" value="GLYMA_14G097600"/>
</dbReference>
<evidence type="ECO:0000313" key="3">
    <source>
        <dbReference type="Proteomes" id="UP000008827"/>
    </source>
</evidence>
<dbReference type="AlphaFoldDB" id="A0A0R0GBC0"/>
<reference evidence="1 2" key="1">
    <citation type="journal article" date="2010" name="Nature">
        <title>Genome sequence of the palaeopolyploid soybean.</title>
        <authorList>
            <person name="Schmutz J."/>
            <person name="Cannon S.B."/>
            <person name="Schlueter J."/>
            <person name="Ma J."/>
            <person name="Mitros T."/>
            <person name="Nelson W."/>
            <person name="Hyten D.L."/>
            <person name="Song Q."/>
            <person name="Thelen J.J."/>
            <person name="Cheng J."/>
            <person name="Xu D."/>
            <person name="Hellsten U."/>
            <person name="May G.D."/>
            <person name="Yu Y."/>
            <person name="Sakurai T."/>
            <person name="Umezawa T."/>
            <person name="Bhattacharyya M.K."/>
            <person name="Sandhu D."/>
            <person name="Valliyodan B."/>
            <person name="Lindquist E."/>
            <person name="Peto M."/>
            <person name="Grant D."/>
            <person name="Shu S."/>
            <person name="Goodstein D."/>
            <person name="Barry K."/>
            <person name="Futrell-Griggs M."/>
            <person name="Abernathy B."/>
            <person name="Du J."/>
            <person name="Tian Z."/>
            <person name="Zhu L."/>
            <person name="Gill N."/>
            <person name="Joshi T."/>
            <person name="Libault M."/>
            <person name="Sethuraman A."/>
            <person name="Zhang X.-C."/>
            <person name="Shinozaki K."/>
            <person name="Nguyen H.T."/>
            <person name="Wing R.A."/>
            <person name="Cregan P."/>
            <person name="Specht J."/>
            <person name="Grimwood J."/>
            <person name="Rokhsar D."/>
            <person name="Stacey G."/>
            <person name="Shoemaker R.C."/>
            <person name="Jackson S.A."/>
        </authorList>
    </citation>
    <scope>NUCLEOTIDE SEQUENCE [LARGE SCALE GENOMIC DNA]</scope>
    <source>
        <strain evidence="2">cv. Williams 82</strain>
        <tissue evidence="1">Callus</tissue>
    </source>
</reference>
<name>A0A0R0GBC0_SOYBN</name>
<keyword evidence="3" id="KW-1185">Reference proteome</keyword>
<evidence type="ECO:0000313" key="2">
    <source>
        <dbReference type="EnsemblPlants" id="KRH15585"/>
    </source>
</evidence>
<reference evidence="1" key="3">
    <citation type="submission" date="2018-07" db="EMBL/GenBank/DDBJ databases">
        <title>WGS assembly of Glycine max.</title>
        <authorList>
            <person name="Schmutz J."/>
            <person name="Cannon S."/>
            <person name="Schlueter J."/>
            <person name="Ma J."/>
            <person name="Mitros T."/>
            <person name="Nelson W."/>
            <person name="Hyten D."/>
            <person name="Song Q."/>
            <person name="Thelen J."/>
            <person name="Cheng J."/>
            <person name="Xu D."/>
            <person name="Hellsten U."/>
            <person name="May G."/>
            <person name="Yu Y."/>
            <person name="Sakurai T."/>
            <person name="Umezawa T."/>
            <person name="Bhattacharyya M."/>
            <person name="Sandhu D."/>
            <person name="Valliyodan B."/>
            <person name="Lindquist E."/>
            <person name="Peto M."/>
            <person name="Grant D."/>
            <person name="Shu S."/>
            <person name="Goodstein D."/>
            <person name="Barry K."/>
            <person name="Futrell-Griggs M."/>
            <person name="Abernathy B."/>
            <person name="Du J."/>
            <person name="Tian Z."/>
            <person name="Zhu L."/>
            <person name="Gill N."/>
            <person name="Joshi T."/>
            <person name="Libault M."/>
            <person name="Sethuraman A."/>
            <person name="Zhang X."/>
            <person name="Shinozaki K."/>
            <person name="Nguyen H."/>
            <person name="Wing R."/>
            <person name="Cregan P."/>
            <person name="Specht J."/>
            <person name="Grimwood J."/>
            <person name="Rokhsar D."/>
            <person name="Stacey G."/>
            <person name="Shoemaker R."/>
            <person name="Jackson S."/>
        </authorList>
    </citation>
    <scope>NUCLEOTIDE SEQUENCE</scope>
    <source>
        <tissue evidence="1">Callus</tissue>
    </source>
</reference>
<dbReference type="EnsemblPlants" id="KRH15585">
    <property type="protein sequence ID" value="KRH15585"/>
    <property type="gene ID" value="GLYMA_14G097600"/>
</dbReference>
<dbReference type="Proteomes" id="UP000008827">
    <property type="component" value="Chromosome 14"/>
</dbReference>
<dbReference type="EMBL" id="CM000847">
    <property type="protein sequence ID" value="KRH15585.1"/>
    <property type="molecule type" value="Genomic_DNA"/>
</dbReference>
<gene>
    <name evidence="1" type="ORF">GLYMA_14G097600</name>
</gene>
<sequence length="117" mass="13966">MTTIFISRCTQTLPSHTVFALVEYCFIICDNDDNTLLLSFIQSQESKLLPQGKESNSYSCCCYWILGMYFRPIYHRNVKDEFHSCKRIVKRRPQNVSFRRINCTIFRLGKRRRGRQK</sequence>